<dbReference type="SUPFAM" id="SSF53335">
    <property type="entry name" value="S-adenosyl-L-methionine-dependent methyltransferases"/>
    <property type="match status" value="1"/>
</dbReference>
<keyword evidence="2" id="KW-0808">Transferase</keyword>
<dbReference type="Pfam" id="PF13649">
    <property type="entry name" value="Methyltransf_25"/>
    <property type="match status" value="1"/>
</dbReference>
<sequence length="236" mass="26439">MTENVKTQHDWQSPEYVEQWTNYVASDGERRQLRLRRAASLLPLADSPHPRVLDLGGGYGEFSRQVLAEYPEAGVCLQDYSAPMLDRATSVLAEFGPRVVYRRCDLRDSTWIEQVEGPFDAVVSSLTTHNLGDPDAVRRVYGQVHSLLRPGGWFFNLDLVLDVVMSSSRTPLAALYARGSGHPHGAHVHEDAPGGARFAELTLEGNLAWLREAGFDEVDCVYKEFDQVFLAAHRRN</sequence>
<dbReference type="GO" id="GO:0008168">
    <property type="term" value="F:methyltransferase activity"/>
    <property type="evidence" value="ECO:0007669"/>
    <property type="project" value="UniProtKB-KW"/>
</dbReference>
<feature type="domain" description="Methyltransferase" evidence="1">
    <location>
        <begin position="52"/>
        <end position="152"/>
    </location>
</feature>
<dbReference type="InterPro" id="IPR041698">
    <property type="entry name" value="Methyltransf_25"/>
</dbReference>
<keyword evidence="2" id="KW-0489">Methyltransferase</keyword>
<dbReference type="InterPro" id="IPR029063">
    <property type="entry name" value="SAM-dependent_MTases_sf"/>
</dbReference>
<dbReference type="PANTHER" id="PTHR43591">
    <property type="entry name" value="METHYLTRANSFERASE"/>
    <property type="match status" value="1"/>
</dbReference>
<evidence type="ECO:0000313" key="2">
    <source>
        <dbReference type="EMBL" id="MDF3288131.1"/>
    </source>
</evidence>
<dbReference type="CDD" id="cd02440">
    <property type="entry name" value="AdoMet_MTases"/>
    <property type="match status" value="1"/>
</dbReference>
<organism evidence="2 3">
    <name type="scientific">Streptomyces silvisoli</name>
    <dbReference type="NCBI Taxonomy" id="3034235"/>
    <lineage>
        <taxon>Bacteria</taxon>
        <taxon>Bacillati</taxon>
        <taxon>Actinomycetota</taxon>
        <taxon>Actinomycetes</taxon>
        <taxon>Kitasatosporales</taxon>
        <taxon>Streptomycetaceae</taxon>
        <taxon>Streptomyces</taxon>
    </lineage>
</organism>
<dbReference type="GO" id="GO:0032259">
    <property type="term" value="P:methylation"/>
    <property type="evidence" value="ECO:0007669"/>
    <property type="project" value="UniProtKB-KW"/>
</dbReference>
<name>A0ABT5ZEM0_9ACTN</name>
<proteinExistence type="predicted"/>
<accession>A0ABT5ZEM0</accession>
<dbReference type="Proteomes" id="UP001216579">
    <property type="component" value="Unassembled WGS sequence"/>
</dbReference>
<reference evidence="2 3" key="1">
    <citation type="submission" date="2023-03" db="EMBL/GenBank/DDBJ databases">
        <title>Draft genome sequence of Streptomyces sp. RB6PN23 isolated from peat swamp forest in Thailand.</title>
        <authorList>
            <person name="Klaysubun C."/>
            <person name="Duangmal K."/>
        </authorList>
    </citation>
    <scope>NUCLEOTIDE SEQUENCE [LARGE SCALE GENOMIC DNA]</scope>
    <source>
        <strain evidence="2 3">RB6PN23</strain>
    </source>
</reference>
<protein>
    <submittedName>
        <fullName evidence="2">Class I SAM-dependent methyltransferase</fullName>
    </submittedName>
</protein>
<dbReference type="PANTHER" id="PTHR43591:SF24">
    <property type="entry name" value="2-METHOXY-6-POLYPRENYL-1,4-BENZOQUINOL METHYLASE, MITOCHONDRIAL"/>
    <property type="match status" value="1"/>
</dbReference>
<evidence type="ECO:0000259" key="1">
    <source>
        <dbReference type="Pfam" id="PF13649"/>
    </source>
</evidence>
<dbReference type="EMBL" id="JARJBC010000001">
    <property type="protein sequence ID" value="MDF3288131.1"/>
    <property type="molecule type" value="Genomic_DNA"/>
</dbReference>
<dbReference type="Gene3D" id="3.40.50.150">
    <property type="entry name" value="Vaccinia Virus protein VP39"/>
    <property type="match status" value="1"/>
</dbReference>
<evidence type="ECO:0000313" key="3">
    <source>
        <dbReference type="Proteomes" id="UP001216579"/>
    </source>
</evidence>
<comment type="caution">
    <text evidence="2">The sequence shown here is derived from an EMBL/GenBank/DDBJ whole genome shotgun (WGS) entry which is preliminary data.</text>
</comment>
<gene>
    <name evidence="2" type="ORF">P3G67_02565</name>
</gene>
<keyword evidence="3" id="KW-1185">Reference proteome</keyword>
<dbReference type="RefSeq" id="WP_276091973.1">
    <property type="nucleotide sequence ID" value="NZ_JARJBC010000001.1"/>
</dbReference>